<dbReference type="Pfam" id="PF01501">
    <property type="entry name" value="Glyco_transf_8"/>
    <property type="match status" value="1"/>
</dbReference>
<keyword evidence="5" id="KW-1185">Reference proteome</keyword>
<evidence type="ECO:0000313" key="4">
    <source>
        <dbReference type="EMBL" id="EFR30716.1"/>
    </source>
</evidence>
<dbReference type="SUPFAM" id="SSF53448">
    <property type="entry name" value="Nucleotide-diphospho-sugar transferases"/>
    <property type="match status" value="1"/>
</dbReference>
<evidence type="ECO:0000256" key="3">
    <source>
        <dbReference type="ARBA" id="ARBA00022723"/>
    </source>
</evidence>
<sequence length="290" mass="34284">MKTKAKSMNILVTLDQNYIPPLKVMLFSLIHYHPQDIEVYLLHQAIPKEALAELEAFFACTSLKIHPIQVDDQIFVQFPTTDRYPYAMYYRLFAAKLLPQTIDKILYLDPDIVIKGNLDDLYQIDMDRYYFGAATHVDWGLSRINQLRLNYENGIYVNSGVLLMNLKELRQSQDELAIGQYIDKFNPLLFLPDQDVLSAMYPDKILEIDATIYNMTERIFLKNNLFQREKGLQWIDDKCKIIHYIGRNKPWKTDYFGDFDRYYHEAVGFMEGYRYLANLNNKQIRQNESL</sequence>
<evidence type="ECO:0000313" key="5">
    <source>
        <dbReference type="Proteomes" id="UP000005990"/>
    </source>
</evidence>
<comment type="caution">
    <text evidence="4">The sequence shown here is derived from an EMBL/GenBank/DDBJ whole genome shotgun (WGS) entry which is preliminary data.</text>
</comment>
<proteinExistence type="predicted"/>
<evidence type="ECO:0000256" key="1">
    <source>
        <dbReference type="ARBA" id="ARBA00022676"/>
    </source>
</evidence>
<dbReference type="InterPro" id="IPR029044">
    <property type="entry name" value="Nucleotide-diphossugar_trans"/>
</dbReference>
<organism evidence="4 5">
    <name type="scientific">Eremococcus coleocola ACS-139-V-Col8</name>
    <dbReference type="NCBI Taxonomy" id="908337"/>
    <lineage>
        <taxon>Bacteria</taxon>
        <taxon>Bacillati</taxon>
        <taxon>Bacillota</taxon>
        <taxon>Bacilli</taxon>
        <taxon>Lactobacillales</taxon>
        <taxon>Aerococcaceae</taxon>
        <taxon>Eremococcus</taxon>
    </lineage>
</organism>
<dbReference type="CDD" id="cd04194">
    <property type="entry name" value="GT8_A4GalT_like"/>
    <property type="match status" value="1"/>
</dbReference>
<accession>E4KQL6</accession>
<dbReference type="PANTHER" id="PTHR13778">
    <property type="entry name" value="GLYCOSYLTRANSFERASE 8 DOMAIN-CONTAINING PROTEIN"/>
    <property type="match status" value="1"/>
</dbReference>
<reference evidence="4 5" key="1">
    <citation type="submission" date="2010-10" db="EMBL/GenBank/DDBJ databases">
        <authorList>
            <person name="Durkin A.S."/>
            <person name="Madupu R."/>
            <person name="Torralba M."/>
            <person name="Gillis M."/>
            <person name="Methe B."/>
            <person name="Sutton G."/>
            <person name="Nelson K.E."/>
        </authorList>
    </citation>
    <scope>NUCLEOTIDE SEQUENCE [LARGE SCALE GENOMIC DNA]</scope>
    <source>
        <strain evidence="4 5">ACS-139-V-Col8</strain>
    </source>
</reference>
<dbReference type="InterPro" id="IPR002495">
    <property type="entry name" value="Glyco_trans_8"/>
</dbReference>
<gene>
    <name evidence="4" type="ORF">HMPREF9257_0575</name>
</gene>
<protein>
    <submittedName>
        <fullName evidence="4">Glycosyltransferase, family 8</fullName>
    </submittedName>
</protein>
<dbReference type="PANTHER" id="PTHR13778:SF47">
    <property type="entry name" value="LIPOPOLYSACCHARIDE 1,3-GALACTOSYLTRANSFERASE"/>
    <property type="match status" value="1"/>
</dbReference>
<dbReference type="Gene3D" id="3.90.550.10">
    <property type="entry name" value="Spore Coat Polysaccharide Biosynthesis Protein SpsA, Chain A"/>
    <property type="match status" value="1"/>
</dbReference>
<name>E4KQL6_9LACT</name>
<dbReference type="eggNOG" id="COG1442">
    <property type="taxonomic scope" value="Bacteria"/>
</dbReference>
<dbReference type="GO" id="GO:0046872">
    <property type="term" value="F:metal ion binding"/>
    <property type="evidence" value="ECO:0007669"/>
    <property type="project" value="UniProtKB-KW"/>
</dbReference>
<dbReference type="AlphaFoldDB" id="E4KQL6"/>
<dbReference type="EMBL" id="AENN01000017">
    <property type="protein sequence ID" value="EFR30716.1"/>
    <property type="molecule type" value="Genomic_DNA"/>
</dbReference>
<keyword evidence="3" id="KW-0479">Metal-binding</keyword>
<dbReference type="InterPro" id="IPR050748">
    <property type="entry name" value="Glycosyltrans_8_dom-fam"/>
</dbReference>
<keyword evidence="1" id="KW-0328">Glycosyltransferase</keyword>
<dbReference type="OrthoDB" id="5672604at2"/>
<keyword evidence="2 4" id="KW-0808">Transferase</keyword>
<dbReference type="STRING" id="908337.HMPREF9257_0575"/>
<dbReference type="Proteomes" id="UP000005990">
    <property type="component" value="Unassembled WGS sequence"/>
</dbReference>
<dbReference type="RefSeq" id="WP_006418876.1">
    <property type="nucleotide sequence ID" value="NZ_AENN01000017.1"/>
</dbReference>
<evidence type="ECO:0000256" key="2">
    <source>
        <dbReference type="ARBA" id="ARBA00022679"/>
    </source>
</evidence>
<dbReference type="GO" id="GO:0016757">
    <property type="term" value="F:glycosyltransferase activity"/>
    <property type="evidence" value="ECO:0007669"/>
    <property type="project" value="UniProtKB-KW"/>
</dbReference>